<organism evidence="4 5">
    <name type="scientific">Inhella proteolytica</name>
    <dbReference type="NCBI Taxonomy" id="2795029"/>
    <lineage>
        <taxon>Bacteria</taxon>
        <taxon>Pseudomonadati</taxon>
        <taxon>Pseudomonadota</taxon>
        <taxon>Betaproteobacteria</taxon>
        <taxon>Burkholderiales</taxon>
        <taxon>Sphaerotilaceae</taxon>
        <taxon>Inhella</taxon>
    </lineage>
</organism>
<dbReference type="SMART" id="SM00091">
    <property type="entry name" value="PAS"/>
    <property type="match status" value="2"/>
</dbReference>
<dbReference type="EMBL" id="JAEDAK010000002">
    <property type="protein sequence ID" value="MBH9576076.1"/>
    <property type="molecule type" value="Genomic_DNA"/>
</dbReference>
<dbReference type="Pfam" id="PF08447">
    <property type="entry name" value="PAS_3"/>
    <property type="match status" value="1"/>
</dbReference>
<comment type="caution">
    <text evidence="4">The sequence shown here is derived from an EMBL/GenBank/DDBJ whole genome shotgun (WGS) entry which is preliminary data.</text>
</comment>
<dbReference type="PROSITE" id="PS50112">
    <property type="entry name" value="PAS"/>
    <property type="match status" value="1"/>
</dbReference>
<dbReference type="InterPro" id="IPR043128">
    <property type="entry name" value="Rev_trsase/Diguanyl_cyclase"/>
</dbReference>
<dbReference type="Proteomes" id="UP000613266">
    <property type="component" value="Unassembled WGS sequence"/>
</dbReference>
<dbReference type="InterPro" id="IPR035919">
    <property type="entry name" value="EAL_sf"/>
</dbReference>
<dbReference type="NCBIfam" id="TIGR00254">
    <property type="entry name" value="GGDEF"/>
    <property type="match status" value="1"/>
</dbReference>
<dbReference type="Gene3D" id="3.20.20.450">
    <property type="entry name" value="EAL domain"/>
    <property type="match status" value="1"/>
</dbReference>
<dbReference type="SMART" id="SM00267">
    <property type="entry name" value="GGDEF"/>
    <property type="match status" value="1"/>
</dbReference>
<gene>
    <name evidence="4" type="ORF">I7X39_04070</name>
</gene>
<proteinExistence type="predicted"/>
<dbReference type="RefSeq" id="WP_198109687.1">
    <property type="nucleotide sequence ID" value="NZ_JAEDAK010000002.1"/>
</dbReference>
<dbReference type="SUPFAM" id="SSF55073">
    <property type="entry name" value="Nucleotide cyclase"/>
    <property type="match status" value="1"/>
</dbReference>
<dbReference type="NCBIfam" id="TIGR00229">
    <property type="entry name" value="sensory_box"/>
    <property type="match status" value="1"/>
</dbReference>
<dbReference type="AlphaFoldDB" id="A0A931NFG4"/>
<dbReference type="InterPro" id="IPR052155">
    <property type="entry name" value="Biofilm_reg_signaling"/>
</dbReference>
<dbReference type="PROSITE" id="PS50887">
    <property type="entry name" value="GGDEF"/>
    <property type="match status" value="1"/>
</dbReference>
<name>A0A931NFG4_9BURK</name>
<dbReference type="CDD" id="cd01948">
    <property type="entry name" value="EAL"/>
    <property type="match status" value="1"/>
</dbReference>
<dbReference type="InterPro" id="IPR035965">
    <property type="entry name" value="PAS-like_dom_sf"/>
</dbReference>
<dbReference type="InterPro" id="IPR029787">
    <property type="entry name" value="Nucleotide_cyclase"/>
</dbReference>
<dbReference type="CDD" id="cd01949">
    <property type="entry name" value="GGDEF"/>
    <property type="match status" value="1"/>
</dbReference>
<dbReference type="InterPro" id="IPR000160">
    <property type="entry name" value="GGDEF_dom"/>
</dbReference>
<feature type="domain" description="GGDEF" evidence="3">
    <location>
        <begin position="410"/>
        <end position="543"/>
    </location>
</feature>
<dbReference type="InterPro" id="IPR000014">
    <property type="entry name" value="PAS"/>
</dbReference>
<accession>A0A931NFG4</accession>
<dbReference type="Gene3D" id="3.30.450.20">
    <property type="entry name" value="PAS domain"/>
    <property type="match status" value="2"/>
</dbReference>
<dbReference type="PROSITE" id="PS50883">
    <property type="entry name" value="EAL"/>
    <property type="match status" value="1"/>
</dbReference>
<dbReference type="Gene3D" id="3.30.70.270">
    <property type="match status" value="1"/>
</dbReference>
<sequence>MSTAKRQPAADLAHIWAGGGFAGAWRYEQQSARLQCDEDVATALGLAVEGPLTTFLAVVDEADRAALLAAVQATAHDGGRLDRRFRIGQGPAAGQWARLAGRASQGVLAAALTDLPGEGERMDSWRDAEQRFRHAFDQTPTTAVQGYDRLRRVIYWNAASEQLYGWRREEALGRLLEDLIVPPPMRADVVRLHTAWLEEGVAIPAGELELQHKDGSMVPVFSSHVMLRNGWDEPEMYCIDVDLRQQRQAMLEGHQRERQLSVISQVSHAGWWEWELLTDEVRWSAELGRWFGVGPGQASRQLLLQRLDEATRQQLQAHWIHVQRGEALDLELRQLVAGQERHFLLHVEAPDPTVPQRRIGTLLDITESKAAASRIDRLARHDDMTGLPNRLQMSERLEEALSRQRRNPQGKLLVGCLGLDRFRLVNESFGPSRGDSLLNACAERLRGRLRAHDLLARLGGDHFGVLIESVRDEAEAESLAQQLLGLFRQPFGSGEQEHYLSASLGLSCWPDDGSSAEVLLQHAETALHRAKEQGGGHHQFYRADMNERALERVQLLNRLRRAQPQGELSLHYQAQRRLTDRSLLGAEALLRWHSPQLGNVPPDRFIPLAEESGLIDAEGGLGDWVLARCCATLAAWQGGPHAQLRLAANLSARQFRNGRLPATVARLLTEHGVNPQRLELEVTESLLLDHDQATQQQLFALKDLGVALALDDFGTGYSSLAMLRRVPVDVLKIDRSFVKDLGQDGEADALVRAIVGMAKALKLQLVAEGVETEAQAAFLNALGCETGQGWLFGRPVPLEDF</sequence>
<evidence type="ECO:0000313" key="4">
    <source>
        <dbReference type="EMBL" id="MBH9576076.1"/>
    </source>
</evidence>
<dbReference type="InterPro" id="IPR013655">
    <property type="entry name" value="PAS_fold_3"/>
</dbReference>
<dbReference type="Pfam" id="PF00990">
    <property type="entry name" value="GGDEF"/>
    <property type="match status" value="1"/>
</dbReference>
<evidence type="ECO:0000259" key="1">
    <source>
        <dbReference type="PROSITE" id="PS50112"/>
    </source>
</evidence>
<dbReference type="InterPro" id="IPR001633">
    <property type="entry name" value="EAL_dom"/>
</dbReference>
<evidence type="ECO:0000313" key="5">
    <source>
        <dbReference type="Proteomes" id="UP000613266"/>
    </source>
</evidence>
<dbReference type="SMART" id="SM00052">
    <property type="entry name" value="EAL"/>
    <property type="match status" value="1"/>
</dbReference>
<evidence type="ECO:0000259" key="2">
    <source>
        <dbReference type="PROSITE" id="PS50883"/>
    </source>
</evidence>
<protein>
    <submittedName>
        <fullName evidence="4">EAL domain-containing protein</fullName>
    </submittedName>
</protein>
<dbReference type="Pfam" id="PF00563">
    <property type="entry name" value="EAL"/>
    <property type="match status" value="1"/>
</dbReference>
<dbReference type="PANTHER" id="PTHR44757">
    <property type="entry name" value="DIGUANYLATE CYCLASE DGCP"/>
    <property type="match status" value="1"/>
</dbReference>
<keyword evidence="5" id="KW-1185">Reference proteome</keyword>
<dbReference type="SUPFAM" id="SSF141868">
    <property type="entry name" value="EAL domain-like"/>
    <property type="match status" value="1"/>
</dbReference>
<dbReference type="PANTHER" id="PTHR44757:SF2">
    <property type="entry name" value="BIOFILM ARCHITECTURE MAINTENANCE PROTEIN MBAA"/>
    <property type="match status" value="1"/>
</dbReference>
<feature type="domain" description="PAS" evidence="1">
    <location>
        <begin position="128"/>
        <end position="182"/>
    </location>
</feature>
<evidence type="ECO:0000259" key="3">
    <source>
        <dbReference type="PROSITE" id="PS50887"/>
    </source>
</evidence>
<dbReference type="SUPFAM" id="SSF55785">
    <property type="entry name" value="PYP-like sensor domain (PAS domain)"/>
    <property type="match status" value="2"/>
</dbReference>
<reference evidence="4" key="1">
    <citation type="submission" date="2020-12" db="EMBL/GenBank/DDBJ databases">
        <title>The genome sequence of Inhella sp. 1Y17.</title>
        <authorList>
            <person name="Liu Y."/>
        </authorList>
    </citation>
    <scope>NUCLEOTIDE SEQUENCE</scope>
    <source>
        <strain evidence="4">1Y17</strain>
    </source>
</reference>
<feature type="domain" description="EAL" evidence="2">
    <location>
        <begin position="552"/>
        <end position="801"/>
    </location>
</feature>
<dbReference type="CDD" id="cd00130">
    <property type="entry name" value="PAS"/>
    <property type="match status" value="1"/>
</dbReference>